<evidence type="ECO:0000313" key="2">
    <source>
        <dbReference type="EMBL" id="KAK0474965.1"/>
    </source>
</evidence>
<keyword evidence="3" id="KW-1185">Reference proteome</keyword>
<comment type="caution">
    <text evidence="2">The sequence shown here is derived from an EMBL/GenBank/DDBJ whole genome shotgun (WGS) entry which is preliminary data.</text>
</comment>
<feature type="transmembrane region" description="Helical" evidence="1">
    <location>
        <begin position="210"/>
        <end position="232"/>
    </location>
</feature>
<feature type="transmembrane region" description="Helical" evidence="1">
    <location>
        <begin position="170"/>
        <end position="190"/>
    </location>
</feature>
<feature type="transmembrane region" description="Helical" evidence="1">
    <location>
        <begin position="57"/>
        <end position="75"/>
    </location>
</feature>
<organism evidence="2 3">
    <name type="scientific">Armillaria novae-zelandiae</name>
    <dbReference type="NCBI Taxonomy" id="153914"/>
    <lineage>
        <taxon>Eukaryota</taxon>
        <taxon>Fungi</taxon>
        <taxon>Dikarya</taxon>
        <taxon>Basidiomycota</taxon>
        <taxon>Agaricomycotina</taxon>
        <taxon>Agaricomycetes</taxon>
        <taxon>Agaricomycetidae</taxon>
        <taxon>Agaricales</taxon>
        <taxon>Marasmiineae</taxon>
        <taxon>Physalacriaceae</taxon>
        <taxon>Armillaria</taxon>
    </lineage>
</organism>
<sequence length="368" mass="40936">MEKLIYSELKDGSLKIESSLSSPLTMFTSVNLLSLSDPSDNDRVLAFQTLEVFLNETVLFAFLQGIYTGMVAFTLSRIFSRRRGVGIHAMALVIIVLCILTAINFAFYWSFTVHSFIHHGQNFLTVFMAFNGPSDMEMLVHVGTGISGCISTVVADSAMVWRCWIVWGRCWIIILLPLVFMVIGAAFKILQIRATVQGTEPTINYKTCTTIYISLTLATTLLCTLLIVYRILSIQWARTKLSGTRTHSLGAYRNVIEIIVESAALYSTMLIVYIGFTFQDEVVGEYLDPIAEFFRGVAPTLIVVRVASGHSRPDDSWKGSTISSLHFGTGRHTQTSTETSTEEDLTMHEKKVIVSQGMEPEHVANEGV</sequence>
<keyword evidence="1" id="KW-0812">Transmembrane</keyword>
<keyword evidence="1" id="KW-1133">Transmembrane helix</keyword>
<dbReference type="AlphaFoldDB" id="A0AA39P0D1"/>
<name>A0AA39P0D1_9AGAR</name>
<feature type="transmembrane region" description="Helical" evidence="1">
    <location>
        <begin position="138"/>
        <end position="158"/>
    </location>
</feature>
<accession>A0AA39P0D1</accession>
<dbReference type="Proteomes" id="UP001175227">
    <property type="component" value="Unassembled WGS sequence"/>
</dbReference>
<feature type="transmembrane region" description="Helical" evidence="1">
    <location>
        <begin position="87"/>
        <end position="109"/>
    </location>
</feature>
<dbReference type="EMBL" id="JAUEPR010000025">
    <property type="protein sequence ID" value="KAK0474965.1"/>
    <property type="molecule type" value="Genomic_DNA"/>
</dbReference>
<keyword evidence="1" id="KW-0472">Membrane</keyword>
<proteinExistence type="predicted"/>
<reference evidence="2" key="1">
    <citation type="submission" date="2023-06" db="EMBL/GenBank/DDBJ databases">
        <authorList>
            <consortium name="Lawrence Berkeley National Laboratory"/>
            <person name="Ahrendt S."/>
            <person name="Sahu N."/>
            <person name="Indic B."/>
            <person name="Wong-Bajracharya J."/>
            <person name="Merenyi Z."/>
            <person name="Ke H.-M."/>
            <person name="Monk M."/>
            <person name="Kocsube S."/>
            <person name="Drula E."/>
            <person name="Lipzen A."/>
            <person name="Balint B."/>
            <person name="Henrissat B."/>
            <person name="Andreopoulos B."/>
            <person name="Martin F.M."/>
            <person name="Harder C.B."/>
            <person name="Rigling D."/>
            <person name="Ford K.L."/>
            <person name="Foster G.D."/>
            <person name="Pangilinan J."/>
            <person name="Papanicolaou A."/>
            <person name="Barry K."/>
            <person name="LaButti K."/>
            <person name="Viragh M."/>
            <person name="Koriabine M."/>
            <person name="Yan M."/>
            <person name="Riley R."/>
            <person name="Champramary S."/>
            <person name="Plett K.L."/>
            <person name="Tsai I.J."/>
            <person name="Slot J."/>
            <person name="Sipos G."/>
            <person name="Plett J."/>
            <person name="Nagy L.G."/>
            <person name="Grigoriev I.V."/>
        </authorList>
    </citation>
    <scope>NUCLEOTIDE SEQUENCE</scope>
    <source>
        <strain evidence="2">ICMP 16352</strain>
    </source>
</reference>
<evidence type="ECO:0000256" key="1">
    <source>
        <dbReference type="SAM" id="Phobius"/>
    </source>
</evidence>
<evidence type="ECO:0000313" key="3">
    <source>
        <dbReference type="Proteomes" id="UP001175227"/>
    </source>
</evidence>
<gene>
    <name evidence="2" type="ORF">IW261DRAFT_1497995</name>
</gene>
<protein>
    <submittedName>
        <fullName evidence="2">Uncharacterized protein</fullName>
    </submittedName>
</protein>